<evidence type="ECO:0000313" key="2">
    <source>
        <dbReference type="EMBL" id="TQR14711.1"/>
    </source>
</evidence>
<feature type="transmembrane region" description="Helical" evidence="1">
    <location>
        <begin position="156"/>
        <end position="177"/>
    </location>
</feature>
<dbReference type="PANTHER" id="PTHR41771">
    <property type="entry name" value="MEMBRANE PROTEIN-RELATED"/>
    <property type="match status" value="1"/>
</dbReference>
<feature type="transmembrane region" description="Helical" evidence="1">
    <location>
        <begin position="254"/>
        <end position="283"/>
    </location>
</feature>
<feature type="transmembrane region" description="Helical" evidence="1">
    <location>
        <begin position="210"/>
        <end position="234"/>
    </location>
</feature>
<feature type="transmembrane region" description="Helical" evidence="1">
    <location>
        <begin position="183"/>
        <end position="203"/>
    </location>
</feature>
<reference evidence="2 3" key="1">
    <citation type="submission" date="2019-05" db="EMBL/GenBank/DDBJ databases">
        <title>Psychrobacillus vulpis sp. nov., a new species isolated from feces of a red fox that inhabits in The Tablas de Daimiel Natural Park, Albacete, Spain.</title>
        <authorList>
            <person name="Rodriguez M."/>
            <person name="Reina J.C."/>
            <person name="Bejar V."/>
            <person name="Llamas I."/>
        </authorList>
    </citation>
    <scope>NUCLEOTIDE SEQUENCE [LARGE SCALE GENOMIC DNA]</scope>
    <source>
        <strain evidence="2 3">NHI-2</strain>
    </source>
</reference>
<keyword evidence="1" id="KW-1133">Transmembrane helix</keyword>
<proteinExistence type="predicted"/>
<dbReference type="Pfam" id="PF07907">
    <property type="entry name" value="YibE_F"/>
    <property type="match status" value="1"/>
</dbReference>
<feature type="transmembrane region" description="Helical" evidence="1">
    <location>
        <begin position="304"/>
        <end position="329"/>
    </location>
</feature>
<dbReference type="RefSeq" id="WP_142607327.1">
    <property type="nucleotide sequence ID" value="NZ_VDGG01000018.1"/>
</dbReference>
<feature type="transmembrane region" description="Helical" evidence="1">
    <location>
        <begin position="17"/>
        <end position="34"/>
    </location>
</feature>
<keyword evidence="3" id="KW-1185">Reference proteome</keyword>
<accession>A0A544TB97</accession>
<dbReference type="Proteomes" id="UP000318937">
    <property type="component" value="Unassembled WGS sequence"/>
</dbReference>
<keyword evidence="1" id="KW-0472">Membrane</keyword>
<dbReference type="OrthoDB" id="5753718at2"/>
<feature type="transmembrane region" description="Helical" evidence="1">
    <location>
        <begin position="135"/>
        <end position="151"/>
    </location>
</feature>
<dbReference type="PANTHER" id="PTHR41771:SF1">
    <property type="entry name" value="MEMBRANE PROTEIN"/>
    <property type="match status" value="1"/>
</dbReference>
<evidence type="ECO:0000256" key="1">
    <source>
        <dbReference type="SAM" id="Phobius"/>
    </source>
</evidence>
<protein>
    <submittedName>
        <fullName evidence="2">YibE/F family protein</fullName>
    </submittedName>
</protein>
<comment type="caution">
    <text evidence="2">The sequence shown here is derived from an EMBL/GenBank/DDBJ whole genome shotgun (WGS) entry which is preliminary data.</text>
</comment>
<gene>
    <name evidence="2" type="ORF">FG383_10300</name>
</gene>
<organism evidence="2 3">
    <name type="scientific">Psychrobacillus soli</name>
    <dbReference type="NCBI Taxonomy" id="1543965"/>
    <lineage>
        <taxon>Bacteria</taxon>
        <taxon>Bacillati</taxon>
        <taxon>Bacillota</taxon>
        <taxon>Bacilli</taxon>
        <taxon>Bacillales</taxon>
        <taxon>Bacillaceae</taxon>
        <taxon>Psychrobacillus</taxon>
    </lineage>
</organism>
<sequence>MNFVGSIYKKMNSKHKIFLIILLCCFIGSVIFVFNNHSFYDQPIGKVVKTTIEDVTKVNDINGNEDAVYTQHIIAELLNGEEKGKEIHLTNEYSESKAYDHEFEIGNELFIKIDQQVEEGAELTGTIQEVKRDKYLMMIAWVFIFVLLIVGKRQGLFSFISLVFNAVLLSYALDIYIHNSSQSLLWICGISVILFTVISLLLANGLNEKTYAAIIATLLGTFISLLITYLVLLVTGEKGLRYEEMQFITRPYRMVFMAGLFLGSLGAVMDVAITMSSSIFGLYEKNNNISVKALIKSGMEIGKDIMGTMTNILFFAYVSGSIPTLILYFKNAAPFGYTLSLTLSLELARALAGGIGIVLTIPIGLYTTLFFVNRKRARR</sequence>
<name>A0A544TB97_9BACI</name>
<dbReference type="InterPro" id="IPR012507">
    <property type="entry name" value="YibE_F"/>
</dbReference>
<evidence type="ECO:0000313" key="3">
    <source>
        <dbReference type="Proteomes" id="UP000318937"/>
    </source>
</evidence>
<feature type="transmembrane region" description="Helical" evidence="1">
    <location>
        <begin position="349"/>
        <end position="372"/>
    </location>
</feature>
<dbReference type="EMBL" id="VDGG01000018">
    <property type="protein sequence ID" value="TQR14711.1"/>
    <property type="molecule type" value="Genomic_DNA"/>
</dbReference>
<dbReference type="AlphaFoldDB" id="A0A544TB97"/>
<keyword evidence="1" id="KW-0812">Transmembrane</keyword>